<evidence type="ECO:0000313" key="2">
    <source>
        <dbReference type="Proteomes" id="UP000236291"/>
    </source>
</evidence>
<reference evidence="1 2" key="1">
    <citation type="journal article" date="2014" name="Am. J. Bot.">
        <title>Genome assembly and annotation for red clover (Trifolium pratense; Fabaceae).</title>
        <authorList>
            <person name="Istvanek J."/>
            <person name="Jaros M."/>
            <person name="Krenek A."/>
            <person name="Repkova J."/>
        </authorList>
    </citation>
    <scope>NUCLEOTIDE SEQUENCE [LARGE SCALE GENOMIC DNA]</scope>
    <source>
        <strain evidence="2">cv. Tatra</strain>
        <tissue evidence="1">Young leaves</tissue>
    </source>
</reference>
<proteinExistence type="predicted"/>
<protein>
    <submittedName>
        <fullName evidence="1">Glutamine-tRNA ligase</fullName>
    </submittedName>
</protein>
<accession>A0A2K3MI66</accession>
<name>A0A2K3MI66_TRIPR</name>
<dbReference type="GO" id="GO:0016874">
    <property type="term" value="F:ligase activity"/>
    <property type="evidence" value="ECO:0007669"/>
    <property type="project" value="UniProtKB-KW"/>
</dbReference>
<organism evidence="1 2">
    <name type="scientific">Trifolium pratense</name>
    <name type="common">Red clover</name>
    <dbReference type="NCBI Taxonomy" id="57577"/>
    <lineage>
        <taxon>Eukaryota</taxon>
        <taxon>Viridiplantae</taxon>
        <taxon>Streptophyta</taxon>
        <taxon>Embryophyta</taxon>
        <taxon>Tracheophyta</taxon>
        <taxon>Spermatophyta</taxon>
        <taxon>Magnoliopsida</taxon>
        <taxon>eudicotyledons</taxon>
        <taxon>Gunneridae</taxon>
        <taxon>Pentapetalae</taxon>
        <taxon>rosids</taxon>
        <taxon>fabids</taxon>
        <taxon>Fabales</taxon>
        <taxon>Fabaceae</taxon>
        <taxon>Papilionoideae</taxon>
        <taxon>50 kb inversion clade</taxon>
        <taxon>NPAAA clade</taxon>
        <taxon>Hologalegina</taxon>
        <taxon>IRL clade</taxon>
        <taxon>Trifolieae</taxon>
        <taxon>Trifolium</taxon>
    </lineage>
</organism>
<dbReference type="Proteomes" id="UP000236291">
    <property type="component" value="Unassembled WGS sequence"/>
</dbReference>
<evidence type="ECO:0000313" key="1">
    <source>
        <dbReference type="EMBL" id="PNX90476.1"/>
    </source>
</evidence>
<comment type="caution">
    <text evidence="1">The sequence shown here is derived from an EMBL/GenBank/DDBJ whole genome shotgun (WGS) entry which is preliminary data.</text>
</comment>
<sequence>SARVKLCCSLIVPHPQQEEQYHKPCDGTLISVSRLEYHVREELNKTAPRTMVVLHPLKVVITNLEANSTIEVDGKKWPDAQADDPSAFYKELVQI</sequence>
<dbReference type="STRING" id="57577.A0A2K3MI66"/>
<keyword evidence="1" id="KW-0436">Ligase</keyword>
<dbReference type="AlphaFoldDB" id="A0A2K3MI66"/>
<dbReference type="EMBL" id="ASHM01062939">
    <property type="protein sequence ID" value="PNX90476.1"/>
    <property type="molecule type" value="Genomic_DNA"/>
</dbReference>
<dbReference type="InterPro" id="IPR020056">
    <property type="entry name" value="Rbsml_bL25/Gln-tRNA_synth_N"/>
</dbReference>
<reference evidence="1 2" key="2">
    <citation type="journal article" date="2017" name="Front. Plant Sci.">
        <title>Gene Classification and Mining of Molecular Markers Useful in Red Clover (Trifolium pratense) Breeding.</title>
        <authorList>
            <person name="Istvanek J."/>
            <person name="Dluhosova J."/>
            <person name="Dluhos P."/>
            <person name="Patkova L."/>
            <person name="Nedelnik J."/>
            <person name="Repkova J."/>
        </authorList>
    </citation>
    <scope>NUCLEOTIDE SEQUENCE [LARGE SCALE GENOMIC DNA]</scope>
    <source>
        <strain evidence="2">cv. Tatra</strain>
        <tissue evidence="1">Young leaves</tissue>
    </source>
</reference>
<gene>
    <name evidence="1" type="ORF">L195_g046600</name>
</gene>
<dbReference type="Gene3D" id="2.40.240.10">
    <property type="entry name" value="Ribosomal Protein L25, Chain P"/>
    <property type="match status" value="1"/>
</dbReference>
<feature type="non-terminal residue" evidence="1">
    <location>
        <position position="1"/>
    </location>
</feature>